<dbReference type="Pfam" id="PF22117">
    <property type="entry name" value="Fer4_Nqo3"/>
    <property type="match status" value="1"/>
</dbReference>
<dbReference type="EMBL" id="BARU01000057">
    <property type="protein sequence ID" value="GAH26339.1"/>
    <property type="molecule type" value="Genomic_DNA"/>
</dbReference>
<dbReference type="GO" id="GO:0016020">
    <property type="term" value="C:membrane"/>
    <property type="evidence" value="ECO:0007669"/>
    <property type="project" value="UniProtKB-SubCell"/>
</dbReference>
<evidence type="ECO:0000256" key="13">
    <source>
        <dbReference type="ARBA" id="ARBA00034078"/>
    </source>
</evidence>
<comment type="cofactor">
    <cofactor evidence="13">
        <name>[2Fe-2S] cluster</name>
        <dbReference type="ChEBI" id="CHEBI:190135"/>
    </cofactor>
</comment>
<evidence type="ECO:0000256" key="2">
    <source>
        <dbReference type="ARBA" id="ARBA00004370"/>
    </source>
</evidence>
<evidence type="ECO:0000256" key="9">
    <source>
        <dbReference type="ARBA" id="ARBA00023004"/>
    </source>
</evidence>
<reference evidence="17" key="1">
    <citation type="journal article" date="2014" name="Front. Microbiol.">
        <title>High frequency of phylogenetically diverse reductive dehalogenase-homologous genes in deep subseafloor sedimentary metagenomes.</title>
        <authorList>
            <person name="Kawai M."/>
            <person name="Futagami T."/>
            <person name="Toyoda A."/>
            <person name="Takaki Y."/>
            <person name="Nishi S."/>
            <person name="Hori S."/>
            <person name="Arai W."/>
            <person name="Tsubouchi T."/>
            <person name="Morono Y."/>
            <person name="Uchiyama I."/>
            <person name="Ito T."/>
            <person name="Fujiyama A."/>
            <person name="Inagaki F."/>
            <person name="Takami H."/>
        </authorList>
    </citation>
    <scope>NUCLEOTIDE SEQUENCE</scope>
    <source>
        <strain evidence="17">Expedition CK06-06</strain>
    </source>
</reference>
<comment type="caution">
    <text evidence="17">The sequence shown here is derived from an EMBL/GenBank/DDBJ whole genome shotgun (WGS) entry which is preliminary data.</text>
</comment>
<name>X1FAA6_9ZZZZ</name>
<dbReference type="SMART" id="SM00929">
    <property type="entry name" value="NADH-G_4Fe-4S_3"/>
    <property type="match status" value="1"/>
</dbReference>
<evidence type="ECO:0000259" key="16">
    <source>
        <dbReference type="PROSITE" id="PS51839"/>
    </source>
</evidence>
<protein>
    <recommendedName>
        <fullName evidence="18">2Fe-2S ferredoxin-type domain-containing protein</fullName>
    </recommendedName>
</protein>
<dbReference type="InterPro" id="IPR019574">
    <property type="entry name" value="NADH_UbQ_OxRdtase_Gsu_4Fe4S-bd"/>
</dbReference>
<dbReference type="PROSITE" id="PS00641">
    <property type="entry name" value="COMPLEX1_75K_1"/>
    <property type="match status" value="1"/>
</dbReference>
<proteinExistence type="inferred from homology"/>
<dbReference type="Pfam" id="PF10588">
    <property type="entry name" value="NADH-G_4Fe-4S_3"/>
    <property type="match status" value="1"/>
</dbReference>
<dbReference type="InterPro" id="IPR006656">
    <property type="entry name" value="Mopterin_OxRdtase"/>
</dbReference>
<dbReference type="Gene3D" id="2.20.25.90">
    <property type="entry name" value="ADC-like domains"/>
    <property type="match status" value="1"/>
</dbReference>
<evidence type="ECO:0000259" key="14">
    <source>
        <dbReference type="PROSITE" id="PS51085"/>
    </source>
</evidence>
<keyword evidence="6" id="KW-0874">Quinone</keyword>
<dbReference type="SUPFAM" id="SSF54292">
    <property type="entry name" value="2Fe-2S ferredoxin-like"/>
    <property type="match status" value="1"/>
</dbReference>
<feature type="domain" description="2Fe-2S ferredoxin-type" evidence="14">
    <location>
        <begin position="7"/>
        <end position="85"/>
    </location>
</feature>
<evidence type="ECO:0000259" key="15">
    <source>
        <dbReference type="PROSITE" id="PS51669"/>
    </source>
</evidence>
<dbReference type="PROSITE" id="PS00643">
    <property type="entry name" value="COMPLEX1_75K_3"/>
    <property type="match status" value="1"/>
</dbReference>
<dbReference type="PANTHER" id="PTHR43105:SF10">
    <property type="entry name" value="NADH-QUINONE OXIDOREDUCTASE SUBUNIT G"/>
    <property type="match status" value="1"/>
</dbReference>
<feature type="domain" description="4Fe-4S Mo/W bis-MGD-type" evidence="15">
    <location>
        <begin position="223"/>
        <end position="287"/>
    </location>
</feature>
<keyword evidence="5" id="KW-0001">2Fe-2S</keyword>
<dbReference type="InterPro" id="IPR006963">
    <property type="entry name" value="Mopterin_OxRdtase_4Fe-4S_dom"/>
</dbReference>
<dbReference type="GO" id="GO:0008137">
    <property type="term" value="F:NADH dehydrogenase (ubiquinone) activity"/>
    <property type="evidence" value="ECO:0007669"/>
    <property type="project" value="InterPro"/>
</dbReference>
<comment type="similarity">
    <text evidence="3">Belongs to the complex I 75 kDa subunit family.</text>
</comment>
<dbReference type="GO" id="GO:0016491">
    <property type="term" value="F:oxidoreductase activity"/>
    <property type="evidence" value="ECO:0007669"/>
    <property type="project" value="InterPro"/>
</dbReference>
<keyword evidence="9" id="KW-0408">Iron</keyword>
<dbReference type="FunFam" id="3.10.20.740:FF:000004">
    <property type="entry name" value="NADH-quinone oxidoreductase"/>
    <property type="match status" value="1"/>
</dbReference>
<dbReference type="Pfam" id="PF13510">
    <property type="entry name" value="Fer2_4"/>
    <property type="match status" value="1"/>
</dbReference>
<dbReference type="GO" id="GO:0051539">
    <property type="term" value="F:4 iron, 4 sulfur cluster binding"/>
    <property type="evidence" value="ECO:0007669"/>
    <property type="project" value="UniProtKB-KW"/>
</dbReference>
<dbReference type="PROSITE" id="PS51839">
    <property type="entry name" value="4FE4S_HC3"/>
    <property type="match status" value="1"/>
</dbReference>
<dbReference type="PANTHER" id="PTHR43105">
    <property type="entry name" value="RESPIRATORY NITRATE REDUCTASE"/>
    <property type="match status" value="1"/>
</dbReference>
<dbReference type="InterPro" id="IPR001041">
    <property type="entry name" value="2Fe-2S_ferredoxin-type"/>
</dbReference>
<evidence type="ECO:0000256" key="3">
    <source>
        <dbReference type="ARBA" id="ARBA00005404"/>
    </source>
</evidence>
<evidence type="ECO:0000256" key="10">
    <source>
        <dbReference type="ARBA" id="ARBA00023014"/>
    </source>
</evidence>
<evidence type="ECO:0000256" key="4">
    <source>
        <dbReference type="ARBA" id="ARBA00022485"/>
    </source>
</evidence>
<dbReference type="GO" id="GO:0051537">
    <property type="term" value="F:2 iron, 2 sulfur cluster binding"/>
    <property type="evidence" value="ECO:0007669"/>
    <property type="project" value="UniProtKB-KW"/>
</dbReference>
<dbReference type="FunFam" id="3.30.70.20:FF:000002">
    <property type="entry name" value="NADH-ubiquinone oxidoreductase 75 kDa subunit"/>
    <property type="match status" value="1"/>
</dbReference>
<dbReference type="PROSITE" id="PS51669">
    <property type="entry name" value="4FE4S_MOW_BIS_MGD"/>
    <property type="match status" value="1"/>
</dbReference>
<keyword evidence="8" id="KW-1278">Translocase</keyword>
<dbReference type="SUPFAM" id="SSF53706">
    <property type="entry name" value="Formate dehydrogenase/DMSO reductase, domains 1-3"/>
    <property type="match status" value="2"/>
</dbReference>
<dbReference type="InterPro" id="IPR036010">
    <property type="entry name" value="2Fe-2S_ferredoxin-like_sf"/>
</dbReference>
<organism evidence="17">
    <name type="scientific">marine sediment metagenome</name>
    <dbReference type="NCBI Taxonomy" id="412755"/>
    <lineage>
        <taxon>unclassified sequences</taxon>
        <taxon>metagenomes</taxon>
        <taxon>ecological metagenomes</taxon>
    </lineage>
</organism>
<dbReference type="InterPro" id="IPR050123">
    <property type="entry name" value="Prok_molybdopt-oxidoreductase"/>
</dbReference>
<dbReference type="InterPro" id="IPR054351">
    <property type="entry name" value="NADH_UbQ_OxRdtase_ferredoxin"/>
</dbReference>
<comment type="cofactor">
    <cofactor evidence="1">
        <name>[4Fe-4S] cluster</name>
        <dbReference type="ChEBI" id="CHEBI:49883"/>
    </cofactor>
</comment>
<evidence type="ECO:0000256" key="7">
    <source>
        <dbReference type="ARBA" id="ARBA00022723"/>
    </source>
</evidence>
<keyword evidence="12" id="KW-0472">Membrane</keyword>
<gene>
    <name evidence="17" type="ORF">S03H2_00360</name>
</gene>
<dbReference type="Pfam" id="PF00384">
    <property type="entry name" value="Molybdopterin"/>
    <property type="match status" value="1"/>
</dbReference>
<keyword evidence="4" id="KW-0004">4Fe-4S</keyword>
<dbReference type="GO" id="GO:0046872">
    <property type="term" value="F:metal ion binding"/>
    <property type="evidence" value="ECO:0007669"/>
    <property type="project" value="UniProtKB-KW"/>
</dbReference>
<sequence>MQEKANEMIKIFIDKEPVDAEEGTTVLKAAERAGIHIPHLCYHPAFPPEGSCRMCLVEIEGFPKLELACSTVVKEEMKISTKSERVVEARKAVLEFLLAEHPLDCPICDKAGDCKLQDYYYEYGLFESQFKEAKEKREKKLKIGKSLILDQERCILCTRCVRFLKEVTKTQDLGVFHRGVHSSVNIYEGASIENNYSGNLAEICPVGAITDEDFRFKTRSWFLKEGESICPLCSRGCNILIEYHPGFSRFEVPKRVYRIKTRENPEVNGFWICDRGRYGYSYLDEGRADQIILNKIEGENVLTWENISEFLGEKIKSLSSARKTSGIALILHTWLSNEELFLLHKIFKNDLKVEKIFFADLPEGEADGFLLTSEPSPNRRGAQEIGFDIKTVDLGALADGTDFLLAFGPFLSGLFSSKDLKGALDKIKTKVLFSSYSDELNSLFDVVIPVALIAEKEGSLTNVEGIVQGFQPVLEPPGESLPEWKLLADLGRDLGIDTKFFEKFPSPETILSEMGKKIPFFKKKND</sequence>
<evidence type="ECO:0000256" key="12">
    <source>
        <dbReference type="ARBA" id="ARBA00023136"/>
    </source>
</evidence>
<keyword evidence="10" id="KW-0411">Iron-sulfur</keyword>
<dbReference type="CDD" id="cd00207">
    <property type="entry name" value="fer2"/>
    <property type="match status" value="1"/>
</dbReference>
<evidence type="ECO:0008006" key="18">
    <source>
        <dbReference type="Google" id="ProtNLM"/>
    </source>
</evidence>
<dbReference type="PROSITE" id="PS51085">
    <property type="entry name" value="2FE2S_FER_2"/>
    <property type="match status" value="1"/>
</dbReference>
<evidence type="ECO:0000313" key="17">
    <source>
        <dbReference type="EMBL" id="GAH26339.1"/>
    </source>
</evidence>
<dbReference type="Gene3D" id="3.30.70.20">
    <property type="match status" value="1"/>
</dbReference>
<evidence type="ECO:0000256" key="8">
    <source>
        <dbReference type="ARBA" id="ARBA00022967"/>
    </source>
</evidence>
<evidence type="ECO:0000256" key="1">
    <source>
        <dbReference type="ARBA" id="ARBA00001966"/>
    </source>
</evidence>
<comment type="subcellular location">
    <subcellularLocation>
        <location evidence="2">Membrane</location>
    </subcellularLocation>
</comment>
<dbReference type="Pfam" id="PF04879">
    <property type="entry name" value="Molybdop_Fe4S4"/>
    <property type="match status" value="1"/>
</dbReference>
<evidence type="ECO:0000256" key="6">
    <source>
        <dbReference type="ARBA" id="ARBA00022719"/>
    </source>
</evidence>
<dbReference type="AlphaFoldDB" id="X1FAA6"/>
<feature type="domain" description="4Fe-4S His(Cys)3-ligated-type" evidence="16">
    <location>
        <begin position="85"/>
        <end position="124"/>
    </location>
</feature>
<evidence type="ECO:0000256" key="11">
    <source>
        <dbReference type="ARBA" id="ARBA00023027"/>
    </source>
</evidence>
<dbReference type="Gene3D" id="3.10.20.740">
    <property type="match status" value="1"/>
</dbReference>
<dbReference type="InterPro" id="IPR000283">
    <property type="entry name" value="NADH_UbQ_OxRdtase_75kDa_su_CS"/>
</dbReference>
<dbReference type="GO" id="GO:0042773">
    <property type="term" value="P:ATP synthesis coupled electron transport"/>
    <property type="evidence" value="ECO:0007669"/>
    <property type="project" value="InterPro"/>
</dbReference>
<dbReference type="SUPFAM" id="SSF54862">
    <property type="entry name" value="4Fe-4S ferredoxins"/>
    <property type="match status" value="1"/>
</dbReference>
<keyword evidence="11" id="KW-0520">NAD</keyword>
<evidence type="ECO:0000256" key="5">
    <source>
        <dbReference type="ARBA" id="ARBA00022714"/>
    </source>
</evidence>
<keyword evidence="7" id="KW-0479">Metal-binding</keyword>
<dbReference type="SMART" id="SM00926">
    <property type="entry name" value="Molybdop_Fe4S4"/>
    <property type="match status" value="1"/>
</dbReference>
<dbReference type="GO" id="GO:0048038">
    <property type="term" value="F:quinone binding"/>
    <property type="evidence" value="ECO:0007669"/>
    <property type="project" value="UniProtKB-KW"/>
</dbReference>
<dbReference type="Gene3D" id="3.40.50.740">
    <property type="match status" value="1"/>
</dbReference>
<accession>X1FAA6</accession>